<evidence type="ECO:0000256" key="3">
    <source>
        <dbReference type="ARBA" id="ARBA00022801"/>
    </source>
</evidence>
<feature type="domain" description="AAA+ ATPase" evidence="6">
    <location>
        <begin position="43"/>
        <end position="250"/>
    </location>
</feature>
<protein>
    <submittedName>
        <fullName evidence="7">LAO/AO transport system kinase</fullName>
    </submittedName>
</protein>
<dbReference type="GO" id="GO:0016301">
    <property type="term" value="F:kinase activity"/>
    <property type="evidence" value="ECO:0007669"/>
    <property type="project" value="UniProtKB-KW"/>
</dbReference>
<dbReference type="PANTHER" id="PTHR43087:SF1">
    <property type="entry name" value="LAO_AO TRANSPORT SYSTEM ATPASE"/>
    <property type="match status" value="1"/>
</dbReference>
<name>A0A2W7RY59_9BACT</name>
<dbReference type="SMART" id="SM00382">
    <property type="entry name" value="AAA"/>
    <property type="match status" value="1"/>
</dbReference>
<dbReference type="Proteomes" id="UP000249720">
    <property type="component" value="Unassembled WGS sequence"/>
</dbReference>
<keyword evidence="2" id="KW-0547">Nucleotide-binding</keyword>
<dbReference type="NCBIfam" id="TIGR00750">
    <property type="entry name" value="lao"/>
    <property type="match status" value="1"/>
</dbReference>
<evidence type="ECO:0000259" key="6">
    <source>
        <dbReference type="SMART" id="SM00382"/>
    </source>
</evidence>
<gene>
    <name evidence="7" type="ORF">LX80_02776</name>
</gene>
<comment type="caution">
    <text evidence="7">The sequence shown here is derived from an EMBL/GenBank/DDBJ whole genome shotgun (WGS) entry which is preliminary data.</text>
</comment>
<dbReference type="RefSeq" id="WP_245898070.1">
    <property type="nucleotide sequence ID" value="NZ_QKZV01000013.1"/>
</dbReference>
<dbReference type="InterPro" id="IPR005129">
    <property type="entry name" value="GTPase_ArgK"/>
</dbReference>
<dbReference type="InterPro" id="IPR027417">
    <property type="entry name" value="P-loop_NTPase"/>
</dbReference>
<dbReference type="SUPFAM" id="SSF52540">
    <property type="entry name" value="P-loop containing nucleoside triphosphate hydrolases"/>
    <property type="match status" value="1"/>
</dbReference>
<reference evidence="7 8" key="1">
    <citation type="submission" date="2018-06" db="EMBL/GenBank/DDBJ databases">
        <title>Genomic Encyclopedia of Archaeal and Bacterial Type Strains, Phase II (KMG-II): from individual species to whole genera.</title>
        <authorList>
            <person name="Goeker M."/>
        </authorList>
    </citation>
    <scope>NUCLEOTIDE SEQUENCE [LARGE SCALE GENOMIC DNA]</scope>
    <source>
        <strain evidence="7 8">DSM 23241</strain>
    </source>
</reference>
<keyword evidence="8" id="KW-1185">Reference proteome</keyword>
<evidence type="ECO:0000256" key="4">
    <source>
        <dbReference type="ARBA" id="ARBA00023134"/>
    </source>
</evidence>
<keyword evidence="7" id="KW-0418">Kinase</keyword>
<evidence type="ECO:0000313" key="8">
    <source>
        <dbReference type="Proteomes" id="UP000249720"/>
    </source>
</evidence>
<dbReference type="Gene3D" id="3.40.50.300">
    <property type="entry name" value="P-loop containing nucleotide triphosphate hydrolases"/>
    <property type="match status" value="1"/>
</dbReference>
<organism evidence="7 8">
    <name type="scientific">Hydrotalea sandarakina</name>
    <dbReference type="NCBI Taxonomy" id="1004304"/>
    <lineage>
        <taxon>Bacteria</taxon>
        <taxon>Pseudomonadati</taxon>
        <taxon>Bacteroidota</taxon>
        <taxon>Chitinophagia</taxon>
        <taxon>Chitinophagales</taxon>
        <taxon>Chitinophagaceae</taxon>
        <taxon>Hydrotalea</taxon>
    </lineage>
</organism>
<dbReference type="PANTHER" id="PTHR43087">
    <property type="entry name" value="LYSINE/ARGININE/ORNITHINE TRANSPORT SYSTEM KINASE"/>
    <property type="match status" value="1"/>
</dbReference>
<dbReference type="Pfam" id="PF03308">
    <property type="entry name" value="MeaB"/>
    <property type="match status" value="1"/>
</dbReference>
<evidence type="ECO:0000256" key="2">
    <source>
        <dbReference type="ARBA" id="ARBA00022741"/>
    </source>
</evidence>
<accession>A0A2W7RY59</accession>
<sequence>MWQNLLKDIQSGNTKSLARAITLIENEISGYELFMQMMAYDTSARIIGITGPPGVGKSTLTDALIGALLATERKVAVLCVDPSSPFHNGALLGDRIRMSQWYTHKNVFIRSLATRGHMGGLHPKTYEITDVLKAAGFTDIIIETVGVGQNEIDIATIAATTIVVLAPEIGDSIQYMKAGLMEIAHVFVVNKSDMPGAEQCINNLQQMLRQLMHNNVWEVPIIATVATQNKGIEAMLQAIETHTALTLKPEYNVVMLANKAYSLLQEKCMKRFNYSALKAMLVTEMLKPEFNLYKWINELDMS</sequence>
<dbReference type="InterPro" id="IPR003593">
    <property type="entry name" value="AAA+_ATPase"/>
</dbReference>
<evidence type="ECO:0000256" key="1">
    <source>
        <dbReference type="ARBA" id="ARBA00009625"/>
    </source>
</evidence>
<dbReference type="InterPro" id="IPR052040">
    <property type="entry name" value="GTPase/Isobutyryl-CoA_mutase"/>
</dbReference>
<dbReference type="GO" id="GO:0003924">
    <property type="term" value="F:GTPase activity"/>
    <property type="evidence" value="ECO:0007669"/>
    <property type="project" value="InterPro"/>
</dbReference>
<dbReference type="EMBL" id="QKZV01000013">
    <property type="protein sequence ID" value="PZX59529.1"/>
    <property type="molecule type" value="Genomic_DNA"/>
</dbReference>
<keyword evidence="7" id="KW-0808">Transferase</keyword>
<dbReference type="AlphaFoldDB" id="A0A2W7RY59"/>
<evidence type="ECO:0000256" key="5">
    <source>
        <dbReference type="ARBA" id="ARBA00023186"/>
    </source>
</evidence>
<proteinExistence type="inferred from homology"/>
<comment type="similarity">
    <text evidence="1">Belongs to the SIMIBI class G3E GTPase family. ArgK/MeaB subfamily.</text>
</comment>
<evidence type="ECO:0000313" key="7">
    <source>
        <dbReference type="EMBL" id="PZX59529.1"/>
    </source>
</evidence>
<keyword evidence="5" id="KW-0143">Chaperone</keyword>
<keyword evidence="3" id="KW-0378">Hydrolase</keyword>
<keyword evidence="4" id="KW-0342">GTP-binding</keyword>
<dbReference type="GO" id="GO:0005525">
    <property type="term" value="F:GTP binding"/>
    <property type="evidence" value="ECO:0007669"/>
    <property type="project" value="UniProtKB-KW"/>
</dbReference>
<dbReference type="CDD" id="cd03114">
    <property type="entry name" value="MMAA-like"/>
    <property type="match status" value="1"/>
</dbReference>